<keyword evidence="4 5" id="KW-0274">FAD</keyword>
<evidence type="ECO:0000313" key="9">
    <source>
        <dbReference type="EMBL" id="MCO1660004.1"/>
    </source>
</evidence>
<dbReference type="Proteomes" id="UP001165283">
    <property type="component" value="Unassembled WGS sequence"/>
</dbReference>
<comment type="cofactor">
    <cofactor evidence="1 5">
        <name>FAD</name>
        <dbReference type="ChEBI" id="CHEBI:57692"/>
    </cofactor>
</comment>
<accession>A0ABT1ABI5</accession>
<dbReference type="Pfam" id="PF00441">
    <property type="entry name" value="Acyl-CoA_dh_1"/>
    <property type="match status" value="1"/>
</dbReference>
<dbReference type="InterPro" id="IPR006091">
    <property type="entry name" value="Acyl-CoA_Oxase/DH_mid-dom"/>
</dbReference>
<proteinExistence type="inferred from homology"/>
<evidence type="ECO:0000259" key="7">
    <source>
        <dbReference type="Pfam" id="PF02770"/>
    </source>
</evidence>
<dbReference type="RefSeq" id="WP_252445212.1">
    <property type="nucleotide sequence ID" value="NZ_JAGSOV010000074.1"/>
</dbReference>
<organism evidence="9 10">
    <name type="scientific">Pseudonocardia humida</name>
    <dbReference type="NCBI Taxonomy" id="2800819"/>
    <lineage>
        <taxon>Bacteria</taxon>
        <taxon>Bacillati</taxon>
        <taxon>Actinomycetota</taxon>
        <taxon>Actinomycetes</taxon>
        <taxon>Pseudonocardiales</taxon>
        <taxon>Pseudonocardiaceae</taxon>
        <taxon>Pseudonocardia</taxon>
    </lineage>
</organism>
<evidence type="ECO:0000259" key="6">
    <source>
        <dbReference type="Pfam" id="PF00441"/>
    </source>
</evidence>
<dbReference type="SUPFAM" id="SSF56645">
    <property type="entry name" value="Acyl-CoA dehydrogenase NM domain-like"/>
    <property type="match status" value="1"/>
</dbReference>
<evidence type="ECO:0000256" key="2">
    <source>
        <dbReference type="ARBA" id="ARBA00009347"/>
    </source>
</evidence>
<dbReference type="SUPFAM" id="SSF47203">
    <property type="entry name" value="Acyl-CoA dehydrogenase C-terminal domain-like"/>
    <property type="match status" value="1"/>
</dbReference>
<dbReference type="InterPro" id="IPR009075">
    <property type="entry name" value="AcylCo_DH/oxidase_C"/>
</dbReference>
<dbReference type="Gene3D" id="2.40.110.20">
    <property type="match status" value="1"/>
</dbReference>
<evidence type="ECO:0000259" key="8">
    <source>
        <dbReference type="Pfam" id="PF18158"/>
    </source>
</evidence>
<name>A0ABT1ABI5_9PSEU</name>
<dbReference type="InterPro" id="IPR036250">
    <property type="entry name" value="AcylCo_DH-like_C"/>
</dbReference>
<dbReference type="Pfam" id="PF02770">
    <property type="entry name" value="Acyl-CoA_dh_M"/>
    <property type="match status" value="1"/>
</dbReference>
<dbReference type="Gene3D" id="6.10.250.600">
    <property type="match status" value="1"/>
</dbReference>
<keyword evidence="3 5" id="KW-0285">Flavoprotein</keyword>
<dbReference type="PANTHER" id="PTHR42707">
    <property type="entry name" value="ACYL-COA DEHYDROGENASE"/>
    <property type="match status" value="1"/>
</dbReference>
<feature type="domain" description="Acyl-CoA oxidase/dehydrogenase middle" evidence="7">
    <location>
        <begin position="179"/>
        <end position="272"/>
    </location>
</feature>
<keyword evidence="10" id="KW-1185">Reference proteome</keyword>
<comment type="similarity">
    <text evidence="2 5">Belongs to the acyl-CoA dehydrogenase family.</text>
</comment>
<evidence type="ECO:0000313" key="10">
    <source>
        <dbReference type="Proteomes" id="UP001165283"/>
    </source>
</evidence>
<reference evidence="9" key="1">
    <citation type="submission" date="2021-04" db="EMBL/GenBank/DDBJ databases">
        <title>Pseudonocardia sp. nov., isolated from sandy soil of mangrove forest.</title>
        <authorList>
            <person name="Zan Z."/>
            <person name="Huang R."/>
            <person name="Liu W."/>
        </authorList>
    </citation>
    <scope>NUCLEOTIDE SEQUENCE</scope>
    <source>
        <strain evidence="9">S2-4</strain>
    </source>
</reference>
<dbReference type="Pfam" id="PF18158">
    <property type="entry name" value="AidB_N"/>
    <property type="match status" value="1"/>
</dbReference>
<keyword evidence="5" id="KW-0560">Oxidoreductase</keyword>
<evidence type="ECO:0000256" key="3">
    <source>
        <dbReference type="ARBA" id="ARBA00022630"/>
    </source>
</evidence>
<evidence type="ECO:0000256" key="4">
    <source>
        <dbReference type="ARBA" id="ARBA00022827"/>
    </source>
</evidence>
<dbReference type="InterPro" id="IPR009100">
    <property type="entry name" value="AcylCoA_DH/oxidase_NM_dom_sf"/>
</dbReference>
<dbReference type="PANTHER" id="PTHR42707:SF3">
    <property type="entry name" value="ACYL-COA DEHYDROGENASE AIDB-RELATED"/>
    <property type="match status" value="1"/>
</dbReference>
<sequence length="538" mass="57580">MHTHDVENQSPPLSGFDALACDPALTSAIAREGAEGALPFLADLARLVTSAKAREHAVLANANPPVLHTHDRYGHRIDEVEFHPSWHWLMGNAVGWGLHGAPWGQEPGTGAHVARAAGFYLASQLEAGHGCPISMSYAAVPALRHDPELAALYEPGLLSHSYEFGLAEPGGKAGLLAGMSMTEKQGGSDVRAISSTATPTAEGTYRIVGHKWFTSAPMNDLFLTLAQAPGGLTCFVLPRVLPDGTRNGIRLQRLKDKLGNRSNASAEIEYADATGWRLGEEGRGVRTIIDMVSMTRLDCVLGSSALIRAALSEATHHIAHRHAFGSLLADKPLMQTVVADMALESEASTALGMRLAGAVDRGEHDLLRLALPASKYLVCKRTPTLVAEALECLGGNGYIEDSGLPRLYREAPLNSVWEGSGNVTALDVLRALNHDAAPVEAVLAEVEAAKGLDRWFDRGIQDLHAELRGREERRARRLAEMVALCLQGSLLLRHAPSEVGSGFIASRFSPEGPWRTIGTLPAEAHTVALLERVTPHVG</sequence>
<dbReference type="Gene3D" id="1.20.140.10">
    <property type="entry name" value="Butyryl-CoA Dehydrogenase, subunit A, domain 3"/>
    <property type="match status" value="1"/>
</dbReference>
<dbReference type="PROSITE" id="PS00073">
    <property type="entry name" value="ACYL_COA_DH_2"/>
    <property type="match status" value="1"/>
</dbReference>
<dbReference type="InterPro" id="IPR006089">
    <property type="entry name" value="Acyl-CoA_DH_CS"/>
</dbReference>
<protein>
    <submittedName>
        <fullName evidence="9">Acyl-CoA dehydrogenase family protein</fullName>
    </submittedName>
</protein>
<evidence type="ECO:0000256" key="5">
    <source>
        <dbReference type="RuleBase" id="RU362125"/>
    </source>
</evidence>
<dbReference type="InterPro" id="IPR052904">
    <property type="entry name" value="Acyl-CoA_dehydrogenase-like"/>
</dbReference>
<feature type="domain" description="Acyl-CoA dehydrogenase/oxidase C-terminal" evidence="6">
    <location>
        <begin position="282"/>
        <end position="432"/>
    </location>
</feature>
<evidence type="ECO:0000256" key="1">
    <source>
        <dbReference type="ARBA" id="ARBA00001974"/>
    </source>
</evidence>
<dbReference type="InterPro" id="IPR041504">
    <property type="entry name" value="AidB_N"/>
</dbReference>
<comment type="caution">
    <text evidence="9">The sequence shown here is derived from an EMBL/GenBank/DDBJ whole genome shotgun (WGS) entry which is preliminary data.</text>
</comment>
<gene>
    <name evidence="9" type="ORF">KDL28_33595</name>
</gene>
<dbReference type="EMBL" id="JAGSOV010000074">
    <property type="protein sequence ID" value="MCO1660004.1"/>
    <property type="molecule type" value="Genomic_DNA"/>
</dbReference>
<feature type="domain" description="Adaptive response protein AidB N-terminal" evidence="8">
    <location>
        <begin position="8"/>
        <end position="163"/>
    </location>
</feature>